<comment type="caution">
    <text evidence="2">The sequence shown here is derived from an EMBL/GenBank/DDBJ whole genome shotgun (WGS) entry which is preliminary data.</text>
</comment>
<name>A0A553JJ97_SHEHA</name>
<dbReference type="NCBIfam" id="NF041384">
    <property type="entry name" value="YHS_seleno_dom"/>
    <property type="match status" value="1"/>
</dbReference>
<organism evidence="2 3">
    <name type="scientific">Shewanella hanedai</name>
    <name type="common">Alteromonas hanedai</name>
    <dbReference type="NCBI Taxonomy" id="25"/>
    <lineage>
        <taxon>Bacteria</taxon>
        <taxon>Pseudomonadati</taxon>
        <taxon>Pseudomonadota</taxon>
        <taxon>Gammaproteobacteria</taxon>
        <taxon>Alteromonadales</taxon>
        <taxon>Shewanellaceae</taxon>
        <taxon>Shewanella</taxon>
    </lineage>
</organism>
<proteinExistence type="predicted"/>
<evidence type="ECO:0000313" key="3">
    <source>
        <dbReference type="Proteomes" id="UP000318126"/>
    </source>
</evidence>
<feature type="domain" description="YHS" evidence="1">
    <location>
        <begin position="42"/>
        <end position="88"/>
    </location>
</feature>
<dbReference type="OrthoDB" id="344729at2"/>
<dbReference type="PROSITE" id="PS51257">
    <property type="entry name" value="PROKAR_LIPOPROTEIN"/>
    <property type="match status" value="1"/>
</dbReference>
<gene>
    <name evidence="2" type="ORF">FN961_20730</name>
</gene>
<protein>
    <submittedName>
        <fullName evidence="2">YHS domain-containing protein</fullName>
    </submittedName>
</protein>
<keyword evidence="3" id="KW-1185">Reference proteome</keyword>
<dbReference type="Proteomes" id="UP000318126">
    <property type="component" value="Unassembled WGS sequence"/>
</dbReference>
<sequence>MIKIQYGYVVAALLLFLSGCTSLDKHPVYAEEGVAINGYDPVAYFVKNAPVKGSEQFKTEYEKAVWLFSSAENKAKFEDKPEQYLPQYGGYCAYAMSHGFVVDTIPEAFTVLNDKLYLNYSLGVRENWLEDTKNYIDRADKQWDKKLTK</sequence>
<dbReference type="EMBL" id="VKGK01000033">
    <property type="protein sequence ID" value="TRY12478.1"/>
    <property type="molecule type" value="Genomic_DNA"/>
</dbReference>
<evidence type="ECO:0000313" key="2">
    <source>
        <dbReference type="EMBL" id="TRY12478.1"/>
    </source>
</evidence>
<evidence type="ECO:0000259" key="1">
    <source>
        <dbReference type="Pfam" id="PF04945"/>
    </source>
</evidence>
<accession>A0A553JJ97</accession>
<dbReference type="InterPro" id="IPR007029">
    <property type="entry name" value="YHS_dom"/>
</dbReference>
<dbReference type="AlphaFoldDB" id="A0A553JJ97"/>
<reference evidence="3" key="1">
    <citation type="submission" date="2019-07" db="EMBL/GenBank/DDBJ databases">
        <title>Shewanella sp. YLB-08 draft genomic sequence.</title>
        <authorList>
            <person name="Yu L."/>
        </authorList>
    </citation>
    <scope>NUCLEOTIDE SEQUENCE [LARGE SCALE GENOMIC DNA]</scope>
    <source>
        <strain evidence="3">JCM 20706</strain>
    </source>
</reference>
<dbReference type="Pfam" id="PF04945">
    <property type="entry name" value="YHS"/>
    <property type="match status" value="1"/>
</dbReference>